<evidence type="ECO:0000259" key="1">
    <source>
        <dbReference type="Pfam" id="PF20091"/>
    </source>
</evidence>
<accession>A0A6P2C612</accession>
<dbReference type="InterPro" id="IPR045394">
    <property type="entry name" value="Abhydrolase_dom"/>
</dbReference>
<evidence type="ECO:0000313" key="3">
    <source>
        <dbReference type="Proteomes" id="UP000460272"/>
    </source>
</evidence>
<dbReference type="Proteomes" id="UP000460272">
    <property type="component" value="Unassembled WGS sequence"/>
</dbReference>
<reference evidence="2 3" key="1">
    <citation type="submission" date="2018-11" db="EMBL/GenBank/DDBJ databases">
        <title>Trebonia kvetii gen.nov., sp.nov., a novel acidophilic actinobacterium, and proposal of the new actinobacterial family Treboniaceae fam. nov.</title>
        <authorList>
            <person name="Rapoport D."/>
            <person name="Sagova-Mareckova M."/>
            <person name="Sedlacek I."/>
            <person name="Provaznik J."/>
            <person name="Kralova S."/>
            <person name="Pavlinic D."/>
            <person name="Benes V."/>
            <person name="Kopecky J."/>
        </authorList>
    </citation>
    <scope>NUCLEOTIDE SEQUENCE [LARGE SCALE GENOMIC DNA]</scope>
    <source>
        <strain evidence="2 3">15Tr583</strain>
    </source>
</reference>
<dbReference type="RefSeq" id="WP_145852659.1">
    <property type="nucleotide sequence ID" value="NZ_RPFW01000002.1"/>
</dbReference>
<dbReference type="OrthoDB" id="1971292at2"/>
<gene>
    <name evidence="2" type="ORF">EAS64_09995</name>
</gene>
<sequence length="459" mass="49267">MTGPEQRTATLSGPVTGGRGWAFGSPADAAAYGYVIEEFLLDGVAQSYEPVPGTAVGRDGQWTVQPGQPAEYRTRMYVARPADPARFNGVVIAFWLNVTAGFDLGAPSEHEMREGYAWVGITTQAVAIDGQPSLGPGFPATPGLPRIDHERYGTLHHPGDAYSFDIFTQAARAVGPGRQTTGIDPLGGLEPRLVIACGASQSSARLGAYLNIADDSERCIDGYLLLTHWGLCVYPPDQPMMVTFGPRGDGLYGGSSAINDRGRVPVLVLNSESETLHNVPVRQPDSSTFRFWEIAGAGHIGETPDMTPMLLREGMPVFPPASDANTMDWRWVRNAALEHLVRWVDGGTPPPWFPLIDASLDAGIHRDETGNATGGIRVPELEAPSATYSGTRPGNPLAALIGQTVPYPANRLSSLYPDADAYLRAWDAAVDRAREHGLVLGTDLDGLRQRGRKIAADLF</sequence>
<comment type="caution">
    <text evidence="2">The sequence shown here is derived from an EMBL/GenBank/DDBJ whole genome shotgun (WGS) entry which is preliminary data.</text>
</comment>
<dbReference type="AlphaFoldDB" id="A0A6P2C612"/>
<dbReference type="EMBL" id="RPFW01000002">
    <property type="protein sequence ID" value="TVZ04953.1"/>
    <property type="molecule type" value="Genomic_DNA"/>
</dbReference>
<feature type="domain" description="Alpha/beta hydrolase" evidence="1">
    <location>
        <begin position="12"/>
        <end position="445"/>
    </location>
</feature>
<protein>
    <recommendedName>
        <fullName evidence="1">Alpha/beta hydrolase domain-containing protein</fullName>
    </recommendedName>
</protein>
<evidence type="ECO:0000313" key="2">
    <source>
        <dbReference type="EMBL" id="TVZ04953.1"/>
    </source>
</evidence>
<proteinExistence type="predicted"/>
<dbReference type="Pfam" id="PF20091">
    <property type="entry name" value="Abhydrolase_10"/>
    <property type="match status" value="1"/>
</dbReference>
<keyword evidence="3" id="KW-1185">Reference proteome</keyword>
<name>A0A6P2C612_9ACTN</name>
<organism evidence="2 3">
    <name type="scientific">Trebonia kvetii</name>
    <dbReference type="NCBI Taxonomy" id="2480626"/>
    <lineage>
        <taxon>Bacteria</taxon>
        <taxon>Bacillati</taxon>
        <taxon>Actinomycetota</taxon>
        <taxon>Actinomycetes</taxon>
        <taxon>Streptosporangiales</taxon>
        <taxon>Treboniaceae</taxon>
        <taxon>Trebonia</taxon>
    </lineage>
</organism>